<feature type="region of interest" description="Disordered" evidence="13">
    <location>
        <begin position="58"/>
        <end position="83"/>
    </location>
</feature>
<evidence type="ECO:0000256" key="3">
    <source>
        <dbReference type="ARBA" id="ARBA00006793"/>
    </source>
</evidence>
<dbReference type="Gene3D" id="3.40.50.300">
    <property type="entry name" value="P-loop containing nucleotide triphosphate hydrolases"/>
    <property type="match status" value="1"/>
</dbReference>
<evidence type="ECO:0000313" key="16">
    <source>
        <dbReference type="Proteomes" id="UP000094527"/>
    </source>
</evidence>
<feature type="compositionally biased region" description="Polar residues" evidence="13">
    <location>
        <begin position="19"/>
        <end position="33"/>
    </location>
</feature>
<protein>
    <submittedName>
        <fullName evidence="15">Structural maintenance of chromosomes protein 6</fullName>
    </submittedName>
</protein>
<keyword evidence="11" id="KW-0539">Nucleus</keyword>
<evidence type="ECO:0000256" key="10">
    <source>
        <dbReference type="ARBA" id="ARBA00023204"/>
    </source>
</evidence>
<name>A0A1D2MV48_ORCCI</name>
<feature type="region of interest" description="Disordered" evidence="13">
    <location>
        <begin position="19"/>
        <end position="46"/>
    </location>
</feature>
<dbReference type="GO" id="GO:0035861">
    <property type="term" value="C:site of double-strand break"/>
    <property type="evidence" value="ECO:0007669"/>
    <property type="project" value="TreeGrafter"/>
</dbReference>
<keyword evidence="16" id="KW-1185">Reference proteome</keyword>
<comment type="caution">
    <text evidence="15">The sequence shown here is derived from an EMBL/GenBank/DDBJ whole genome shotgun (WGS) entry which is preliminary data.</text>
</comment>
<dbReference type="OrthoDB" id="10072614at2759"/>
<dbReference type="InterPro" id="IPR038729">
    <property type="entry name" value="Rad50/SbcC_AAA"/>
</dbReference>
<dbReference type="Pfam" id="PF13476">
    <property type="entry name" value="AAA_23"/>
    <property type="match status" value="1"/>
</dbReference>
<evidence type="ECO:0000256" key="9">
    <source>
        <dbReference type="ARBA" id="ARBA00023172"/>
    </source>
</evidence>
<dbReference type="InterPro" id="IPR027417">
    <property type="entry name" value="P-loop_NTPase"/>
</dbReference>
<feature type="domain" description="Rad50/SbcC-type AAA" evidence="14">
    <location>
        <begin position="114"/>
        <end position="370"/>
    </location>
</feature>
<evidence type="ECO:0000256" key="13">
    <source>
        <dbReference type="SAM" id="MobiDB-lite"/>
    </source>
</evidence>
<keyword evidence="10" id="KW-0234">DNA repair</keyword>
<feature type="non-terminal residue" evidence="15">
    <location>
        <position position="1"/>
    </location>
</feature>
<dbReference type="GO" id="GO:0005634">
    <property type="term" value="C:nucleus"/>
    <property type="evidence" value="ECO:0007669"/>
    <property type="project" value="UniProtKB-SubCell"/>
</dbReference>
<accession>A0A1D2MV48</accession>
<evidence type="ECO:0000256" key="8">
    <source>
        <dbReference type="ARBA" id="ARBA00023054"/>
    </source>
</evidence>
<feature type="coiled-coil region" evidence="12">
    <location>
        <begin position="328"/>
        <end position="395"/>
    </location>
</feature>
<dbReference type="STRING" id="48709.A0A1D2MV48"/>
<reference evidence="15 16" key="1">
    <citation type="journal article" date="2016" name="Genome Biol. Evol.">
        <title>Gene Family Evolution Reflects Adaptation to Soil Environmental Stressors in the Genome of the Collembolan Orchesella cincta.</title>
        <authorList>
            <person name="Faddeeva-Vakhrusheva A."/>
            <person name="Derks M.F."/>
            <person name="Anvar S.Y."/>
            <person name="Agamennone V."/>
            <person name="Suring W."/>
            <person name="Smit S."/>
            <person name="van Straalen N.M."/>
            <person name="Roelofs D."/>
        </authorList>
    </citation>
    <scope>NUCLEOTIDE SEQUENCE [LARGE SCALE GENOMIC DNA]</scope>
    <source>
        <tissue evidence="15">Mixed pool</tissue>
    </source>
</reference>
<evidence type="ECO:0000256" key="7">
    <source>
        <dbReference type="ARBA" id="ARBA00022840"/>
    </source>
</evidence>
<dbReference type="PANTHER" id="PTHR19306:SF6">
    <property type="entry name" value="STRUCTURAL MAINTENANCE OF CHROMOSOMES PROTEIN 6"/>
    <property type="match status" value="1"/>
</dbReference>
<evidence type="ECO:0000256" key="4">
    <source>
        <dbReference type="ARBA" id="ARBA00022454"/>
    </source>
</evidence>
<evidence type="ECO:0000313" key="15">
    <source>
        <dbReference type="EMBL" id="ODM96768.1"/>
    </source>
</evidence>
<dbReference type="SUPFAM" id="SSF52540">
    <property type="entry name" value="P-loop containing nucleoside triphosphate hydrolases"/>
    <property type="match status" value="1"/>
</dbReference>
<gene>
    <name evidence="15" type="ORF">Ocin01_09917</name>
</gene>
<dbReference type="GO" id="GO:0000724">
    <property type="term" value="P:double-strand break repair via homologous recombination"/>
    <property type="evidence" value="ECO:0007669"/>
    <property type="project" value="TreeGrafter"/>
</dbReference>
<feature type="compositionally biased region" description="Polar residues" evidence="13">
    <location>
        <begin position="874"/>
        <end position="889"/>
    </location>
</feature>
<comment type="similarity">
    <text evidence="3">Belongs to the SMC family. SMC6 subfamily.</text>
</comment>
<dbReference type="AlphaFoldDB" id="A0A1D2MV48"/>
<evidence type="ECO:0000256" key="1">
    <source>
        <dbReference type="ARBA" id="ARBA00004123"/>
    </source>
</evidence>
<keyword evidence="5" id="KW-0547">Nucleotide-binding</keyword>
<evidence type="ECO:0000256" key="2">
    <source>
        <dbReference type="ARBA" id="ARBA00004286"/>
    </source>
</evidence>
<organism evidence="15 16">
    <name type="scientific">Orchesella cincta</name>
    <name type="common">Springtail</name>
    <name type="synonym">Podura cincta</name>
    <dbReference type="NCBI Taxonomy" id="48709"/>
    <lineage>
        <taxon>Eukaryota</taxon>
        <taxon>Metazoa</taxon>
        <taxon>Ecdysozoa</taxon>
        <taxon>Arthropoda</taxon>
        <taxon>Hexapoda</taxon>
        <taxon>Collembola</taxon>
        <taxon>Entomobryomorpha</taxon>
        <taxon>Entomobryoidea</taxon>
        <taxon>Orchesellidae</taxon>
        <taxon>Orchesellinae</taxon>
        <taxon>Orchesella</taxon>
    </lineage>
</organism>
<evidence type="ECO:0000259" key="14">
    <source>
        <dbReference type="Pfam" id="PF13476"/>
    </source>
</evidence>
<dbReference type="OMA" id="FMCHRSL"/>
<dbReference type="GO" id="GO:0003697">
    <property type="term" value="F:single-stranded DNA binding"/>
    <property type="evidence" value="ECO:0007669"/>
    <property type="project" value="TreeGrafter"/>
</dbReference>
<evidence type="ECO:0000256" key="6">
    <source>
        <dbReference type="ARBA" id="ARBA00022763"/>
    </source>
</evidence>
<dbReference type="EMBL" id="LJIJ01000505">
    <property type="protein sequence ID" value="ODM96768.1"/>
    <property type="molecule type" value="Genomic_DNA"/>
</dbReference>
<sequence length="931" mass="104864">GRQMTQRLIPKSGRTILAWSQNEAVQGSSTNRVQKGKRKKKPTPNALRTSTLRTKKLKTSAHHNYKERDTDSSLSEASGDEAAAAHPLADTFSQPSQSIPLSQVEGPYAGVIKSLRLQNFMCHSDFTHNFHPNLNFITGQNGSGKSALLSGILIALGGKASVTSRTTSLKSLIQKGKSIARVTVTLTNRNGVERYGEEITIERSLSAAGGGSYKIKSTGGKNAFGWKQLKKTELDNILVALNIQIDNPVAVLNQEVALKCYFNNVPFFLAMRKEIEQLKKKCDKIRELEVIKDKVNDLNREYLWSLVIQQEKLVDEAARSTDTASKNLDRINKTLGDAEIAYENLNEDSVLEEFASLREQVRDKKQELSDTRNEMAEVKKTVIQLQARLKAATSAVTSKQTMIDKVTAQIQRRTAEQQAKTDEETHRDTARGQELDGQKKQLEAVMNAIKTDGDNFQLAADKEREKLHELDNDGRRLRAEIETRKRSITALSSSKANKYAAFGKEMETLMAKIEANMQRFTKRPREVILGQNLHSFVVDNRRDCSLLTELIDSTYREGSASQRTQRQSAAQPPKVPGIIKSIFADQMYDISKHSASHPGAFTVLDMIEVENNDHIVINALIDISNIEKLLLFKTNSDAAQVLKRQSTCPRHLLLGYTLEGFKFSPAPNYAARVIKHQERARYLKSGKGREHEVAALKADIKQLEVDLKSLDPKRAELQANENSMRRQYKGKMDELTATRRQLSEVQNEIKRHANKMAQNSKRVDLTSYLEELAELKEDLESQLAIRDSATKELEPQNPKLMGLENAKKKKQEEFDALSSKLGAFEEQRDKYKTRKLEAANVIRKLKAKQTHLEGEHSKCSKDLAVKEKELQEKTNNALGVSERLNTPKTPAQLRKENESLKIRIRETEAQLGDVDALQSQLYTRSKSTEYT</sequence>
<dbReference type="GO" id="GO:0030915">
    <property type="term" value="C:Smc5-Smc6 complex"/>
    <property type="evidence" value="ECO:0007669"/>
    <property type="project" value="TreeGrafter"/>
</dbReference>
<feature type="region of interest" description="Disordered" evidence="13">
    <location>
        <begin position="413"/>
        <end position="436"/>
    </location>
</feature>
<comment type="subcellular location">
    <subcellularLocation>
        <location evidence="2">Chromosome</location>
    </subcellularLocation>
    <subcellularLocation>
        <location evidence="1">Nucleus</location>
    </subcellularLocation>
</comment>
<proteinExistence type="inferred from homology"/>
<dbReference type="GO" id="GO:0003684">
    <property type="term" value="F:damaged DNA binding"/>
    <property type="evidence" value="ECO:0007669"/>
    <property type="project" value="TreeGrafter"/>
</dbReference>
<keyword evidence="9" id="KW-0233">DNA recombination</keyword>
<dbReference type="PANTHER" id="PTHR19306">
    <property type="entry name" value="STRUCTURAL MAINTENANCE OF CHROMOSOMES 5,6 SMC5, SMC6"/>
    <property type="match status" value="1"/>
</dbReference>
<evidence type="ECO:0000256" key="12">
    <source>
        <dbReference type="SAM" id="Coils"/>
    </source>
</evidence>
<feature type="coiled-coil region" evidence="12">
    <location>
        <begin position="725"/>
        <end position="827"/>
    </location>
</feature>
<keyword evidence="8 12" id="KW-0175">Coiled coil</keyword>
<evidence type="ECO:0000256" key="5">
    <source>
        <dbReference type="ARBA" id="ARBA00022741"/>
    </source>
</evidence>
<keyword evidence="7" id="KW-0067">ATP-binding</keyword>
<dbReference type="GO" id="GO:0016887">
    <property type="term" value="F:ATP hydrolysis activity"/>
    <property type="evidence" value="ECO:0007669"/>
    <property type="project" value="InterPro"/>
</dbReference>
<keyword evidence="6" id="KW-0227">DNA damage</keyword>
<dbReference type="Gene3D" id="1.10.287.1490">
    <property type="match status" value="1"/>
</dbReference>
<keyword evidence="4" id="KW-0158">Chromosome</keyword>
<feature type="region of interest" description="Disordered" evidence="13">
    <location>
        <begin position="874"/>
        <end position="895"/>
    </location>
</feature>
<dbReference type="GO" id="GO:0005524">
    <property type="term" value="F:ATP binding"/>
    <property type="evidence" value="ECO:0007669"/>
    <property type="project" value="UniProtKB-KW"/>
</dbReference>
<evidence type="ECO:0000256" key="11">
    <source>
        <dbReference type="ARBA" id="ARBA00023242"/>
    </source>
</evidence>
<dbReference type="Proteomes" id="UP000094527">
    <property type="component" value="Unassembled WGS sequence"/>
</dbReference>